<sequence length="125" mass="13116">MSSMIRISALGTILAVGLIAIAQPLWAGNGKTVGEGQAITTELGGHAKAVTYWTSQPEGALVVTTVDTVAAFDTDVEQHAVVRLQAMLQPGQAQEISVPLALGEKQPVLRIERIGDQVTVSKVTQ</sequence>
<accession>A0ABU0YV99</accession>
<name>A0ABU0YV99_9PROT</name>
<dbReference type="EMBL" id="JAUYVI010000015">
    <property type="protein sequence ID" value="MDQ7251658.1"/>
    <property type="molecule type" value="Genomic_DNA"/>
</dbReference>
<dbReference type="Proteomes" id="UP001230156">
    <property type="component" value="Unassembled WGS sequence"/>
</dbReference>
<evidence type="ECO:0000313" key="1">
    <source>
        <dbReference type="EMBL" id="MDQ7251658.1"/>
    </source>
</evidence>
<gene>
    <name evidence="1" type="ORF">Q8A70_28485</name>
</gene>
<protein>
    <submittedName>
        <fullName evidence="1">Uncharacterized protein</fullName>
    </submittedName>
</protein>
<organism evidence="1 2">
    <name type="scientific">Dongia sedimenti</name>
    <dbReference type="NCBI Taxonomy" id="3064282"/>
    <lineage>
        <taxon>Bacteria</taxon>
        <taxon>Pseudomonadati</taxon>
        <taxon>Pseudomonadota</taxon>
        <taxon>Alphaproteobacteria</taxon>
        <taxon>Rhodospirillales</taxon>
        <taxon>Dongiaceae</taxon>
        <taxon>Dongia</taxon>
    </lineage>
</organism>
<keyword evidence="2" id="KW-1185">Reference proteome</keyword>
<proteinExistence type="predicted"/>
<reference evidence="2" key="1">
    <citation type="submission" date="2023-08" db="EMBL/GenBank/DDBJ databases">
        <title>Rhodospirillaceae gen. nov., a novel taxon isolated from the Yangtze River Yuezi River estuary sludge.</title>
        <authorList>
            <person name="Ruan L."/>
        </authorList>
    </citation>
    <scope>NUCLEOTIDE SEQUENCE [LARGE SCALE GENOMIC DNA]</scope>
    <source>
        <strain evidence="2">R-7</strain>
    </source>
</reference>
<evidence type="ECO:0000313" key="2">
    <source>
        <dbReference type="Proteomes" id="UP001230156"/>
    </source>
</evidence>
<comment type="caution">
    <text evidence="1">The sequence shown here is derived from an EMBL/GenBank/DDBJ whole genome shotgun (WGS) entry which is preliminary data.</text>
</comment>
<dbReference type="RefSeq" id="WP_379962223.1">
    <property type="nucleotide sequence ID" value="NZ_JAUYVI010000015.1"/>
</dbReference>